<organism evidence="1 2">
    <name type="scientific">Steccherinum ochraceum</name>
    <dbReference type="NCBI Taxonomy" id="92696"/>
    <lineage>
        <taxon>Eukaryota</taxon>
        <taxon>Fungi</taxon>
        <taxon>Dikarya</taxon>
        <taxon>Basidiomycota</taxon>
        <taxon>Agaricomycotina</taxon>
        <taxon>Agaricomycetes</taxon>
        <taxon>Polyporales</taxon>
        <taxon>Steccherinaceae</taxon>
        <taxon>Steccherinum</taxon>
    </lineage>
</organism>
<name>A0A4R0R9R6_9APHY</name>
<dbReference type="EMBL" id="RWJN01000227">
    <property type="protein sequence ID" value="TCD64591.1"/>
    <property type="molecule type" value="Genomic_DNA"/>
</dbReference>
<evidence type="ECO:0000313" key="2">
    <source>
        <dbReference type="Proteomes" id="UP000292702"/>
    </source>
</evidence>
<protein>
    <submittedName>
        <fullName evidence="1">Uncharacterized protein</fullName>
    </submittedName>
</protein>
<dbReference type="Proteomes" id="UP000292702">
    <property type="component" value="Unassembled WGS sequence"/>
</dbReference>
<proteinExistence type="predicted"/>
<dbReference type="AlphaFoldDB" id="A0A4R0R9R6"/>
<evidence type="ECO:0000313" key="1">
    <source>
        <dbReference type="EMBL" id="TCD64591.1"/>
    </source>
</evidence>
<gene>
    <name evidence="1" type="ORF">EIP91_003887</name>
</gene>
<sequence length="95" mass="10453">MTPSLTSLSALETSDDGVGFAADECPARIHGCWKRMTGTGNYLPSPLTPPLELRRPFLKQLRANVVIINTRGTSVPKYHVDVVYPDSFLFETSSL</sequence>
<reference evidence="1 2" key="1">
    <citation type="submission" date="2018-11" db="EMBL/GenBank/DDBJ databases">
        <title>Genome assembly of Steccherinum ochraceum LE-BIN_3174, the white-rot fungus of the Steccherinaceae family (The Residual Polyporoid clade, Polyporales, Basidiomycota).</title>
        <authorList>
            <person name="Fedorova T.V."/>
            <person name="Glazunova O.A."/>
            <person name="Landesman E.O."/>
            <person name="Moiseenko K.V."/>
            <person name="Psurtseva N.V."/>
            <person name="Savinova O.S."/>
            <person name="Shakhova N.V."/>
            <person name="Tyazhelova T.V."/>
            <person name="Vasina D.V."/>
        </authorList>
    </citation>
    <scope>NUCLEOTIDE SEQUENCE [LARGE SCALE GENOMIC DNA]</scope>
    <source>
        <strain evidence="1 2">LE-BIN_3174</strain>
    </source>
</reference>
<keyword evidence="2" id="KW-1185">Reference proteome</keyword>
<comment type="caution">
    <text evidence="1">The sequence shown here is derived from an EMBL/GenBank/DDBJ whole genome shotgun (WGS) entry which is preliminary data.</text>
</comment>
<accession>A0A4R0R9R6</accession>